<evidence type="ECO:0000256" key="4">
    <source>
        <dbReference type="ARBA" id="ARBA00022989"/>
    </source>
</evidence>
<reference evidence="8" key="1">
    <citation type="submission" date="2020-04" db="EMBL/GenBank/DDBJ databases">
        <title>Hybrid Assembly of Korean Phytophthora infestans isolates.</title>
        <authorList>
            <person name="Prokchorchik M."/>
            <person name="Lee Y."/>
            <person name="Seo J."/>
            <person name="Cho J.-H."/>
            <person name="Park Y.-E."/>
            <person name="Jang D.-C."/>
            <person name="Im J.-S."/>
            <person name="Choi J.-G."/>
            <person name="Park H.-J."/>
            <person name="Lee G.-B."/>
            <person name="Lee Y.-G."/>
            <person name="Hong S.-Y."/>
            <person name="Cho K."/>
            <person name="Sohn K.H."/>
        </authorList>
    </citation>
    <scope>NUCLEOTIDE SEQUENCE</scope>
    <source>
        <strain evidence="8">KR_1_A1</strain>
    </source>
</reference>
<dbReference type="Pfam" id="PF01061">
    <property type="entry name" value="ABC2_membrane"/>
    <property type="match status" value="1"/>
</dbReference>
<feature type="domain" description="ABC-2 type transporter transmembrane" evidence="7">
    <location>
        <begin position="2"/>
        <end position="94"/>
    </location>
</feature>
<dbReference type="Proteomes" id="UP000602510">
    <property type="component" value="Unassembled WGS sequence"/>
</dbReference>
<organism evidence="8 9">
    <name type="scientific">Phytophthora infestans</name>
    <name type="common">Potato late blight agent</name>
    <name type="synonym">Botrytis infestans</name>
    <dbReference type="NCBI Taxonomy" id="4787"/>
    <lineage>
        <taxon>Eukaryota</taxon>
        <taxon>Sar</taxon>
        <taxon>Stramenopiles</taxon>
        <taxon>Oomycota</taxon>
        <taxon>Peronosporomycetes</taxon>
        <taxon>Peronosporales</taxon>
        <taxon>Peronosporaceae</taxon>
        <taxon>Phytophthora</taxon>
    </lineage>
</organism>
<evidence type="ECO:0000313" key="9">
    <source>
        <dbReference type="Proteomes" id="UP000602510"/>
    </source>
</evidence>
<evidence type="ECO:0000256" key="6">
    <source>
        <dbReference type="SAM" id="Phobius"/>
    </source>
</evidence>
<comment type="caution">
    <text evidence="8">The sequence shown here is derived from an EMBL/GenBank/DDBJ whole genome shotgun (WGS) entry which is preliminary data.</text>
</comment>
<evidence type="ECO:0000313" key="8">
    <source>
        <dbReference type="EMBL" id="KAF4032992.1"/>
    </source>
</evidence>
<keyword evidence="3 6" id="KW-0812">Transmembrane</keyword>
<dbReference type="EMBL" id="WSZM01000443">
    <property type="protein sequence ID" value="KAF4032992.1"/>
    <property type="molecule type" value="Genomic_DNA"/>
</dbReference>
<dbReference type="GO" id="GO:0016020">
    <property type="term" value="C:membrane"/>
    <property type="evidence" value="ECO:0007669"/>
    <property type="project" value="UniProtKB-SubCell"/>
</dbReference>
<protein>
    <submittedName>
        <fullName evidence="8">ABC-2 type transporter</fullName>
    </submittedName>
</protein>
<dbReference type="AlphaFoldDB" id="A0A833W8P8"/>
<dbReference type="PANTHER" id="PTHR19241">
    <property type="entry name" value="ATP-BINDING CASSETTE TRANSPORTER"/>
    <property type="match status" value="1"/>
</dbReference>
<keyword evidence="5 6" id="KW-0472">Membrane</keyword>
<keyword evidence="2" id="KW-0813">Transport</keyword>
<sequence length="98" mass="11527">MRIFMFPLFGVIFSTTFYQPEADSVKRINSHIGLIYNSMDFIGVINFMTVLEATCAERAVFYRERMSKYYDPLPYSLSLWFVKVPYLIVVIALFETLE</sequence>
<keyword evidence="4 6" id="KW-1133">Transmembrane helix</keyword>
<gene>
    <name evidence="8" type="ORF">GN244_ATG15098</name>
</gene>
<keyword evidence="9" id="KW-1185">Reference proteome</keyword>
<dbReference type="InterPro" id="IPR013525">
    <property type="entry name" value="ABC2_TM"/>
</dbReference>
<evidence type="ECO:0000256" key="2">
    <source>
        <dbReference type="ARBA" id="ARBA00022448"/>
    </source>
</evidence>
<dbReference type="GO" id="GO:0140359">
    <property type="term" value="F:ABC-type transporter activity"/>
    <property type="evidence" value="ECO:0007669"/>
    <property type="project" value="InterPro"/>
</dbReference>
<accession>A0A833W8P8</accession>
<proteinExistence type="predicted"/>
<feature type="transmembrane region" description="Helical" evidence="6">
    <location>
        <begin position="73"/>
        <end position="94"/>
    </location>
</feature>
<evidence type="ECO:0000256" key="3">
    <source>
        <dbReference type="ARBA" id="ARBA00022692"/>
    </source>
</evidence>
<evidence type="ECO:0000259" key="7">
    <source>
        <dbReference type="Pfam" id="PF01061"/>
    </source>
</evidence>
<name>A0A833W8P8_PHYIN</name>
<comment type="subcellular location">
    <subcellularLocation>
        <location evidence="1">Membrane</location>
        <topology evidence="1">Multi-pass membrane protein</topology>
    </subcellularLocation>
</comment>
<evidence type="ECO:0000256" key="5">
    <source>
        <dbReference type="ARBA" id="ARBA00023136"/>
    </source>
</evidence>
<evidence type="ECO:0000256" key="1">
    <source>
        <dbReference type="ARBA" id="ARBA00004141"/>
    </source>
</evidence>